<dbReference type="Proteomes" id="UP001442494">
    <property type="component" value="Unassembled WGS sequence"/>
</dbReference>
<evidence type="ECO:0000313" key="1">
    <source>
        <dbReference type="EMBL" id="MEP0867670.1"/>
    </source>
</evidence>
<dbReference type="RefSeq" id="WP_190427187.1">
    <property type="nucleotide sequence ID" value="NZ_JAMPKK010000081.1"/>
</dbReference>
<name>A0ABV0JW38_9CYAN</name>
<keyword evidence="2" id="KW-1185">Reference proteome</keyword>
<gene>
    <name evidence="1" type="ORF">NDI37_24790</name>
</gene>
<proteinExistence type="predicted"/>
<protein>
    <submittedName>
        <fullName evidence="1">Uncharacterized protein</fullName>
    </submittedName>
</protein>
<accession>A0ABV0JW38</accession>
<dbReference type="EMBL" id="JAMPKK010000081">
    <property type="protein sequence ID" value="MEP0867670.1"/>
    <property type="molecule type" value="Genomic_DNA"/>
</dbReference>
<sequence>MQTTGGEPLRIEISLPRLPLAVYRELAAHLRQVEGVEADLIPQNSQQFDYHQSQVGGLWIQYVQDANPASRQQVDRILEYYSQRYSP</sequence>
<reference evidence="1 2" key="1">
    <citation type="submission" date="2022-04" db="EMBL/GenBank/DDBJ databases">
        <title>Positive selection, recombination, and allopatry shape intraspecific diversity of widespread and dominant cyanobacteria.</title>
        <authorList>
            <person name="Wei J."/>
            <person name="Shu W."/>
            <person name="Hu C."/>
        </authorList>
    </citation>
    <scope>NUCLEOTIDE SEQUENCE [LARGE SCALE GENOMIC DNA]</scope>
    <source>
        <strain evidence="1 2">GB2-A5</strain>
    </source>
</reference>
<evidence type="ECO:0000313" key="2">
    <source>
        <dbReference type="Proteomes" id="UP001442494"/>
    </source>
</evidence>
<comment type="caution">
    <text evidence="1">The sequence shown here is derived from an EMBL/GenBank/DDBJ whole genome shotgun (WGS) entry which is preliminary data.</text>
</comment>
<organism evidence="1 2">
    <name type="scientific">Funiculus sociatus GB2-A5</name>
    <dbReference type="NCBI Taxonomy" id="2933946"/>
    <lineage>
        <taxon>Bacteria</taxon>
        <taxon>Bacillati</taxon>
        <taxon>Cyanobacteriota</taxon>
        <taxon>Cyanophyceae</taxon>
        <taxon>Coleofasciculales</taxon>
        <taxon>Coleofasciculaceae</taxon>
        <taxon>Funiculus</taxon>
    </lineage>
</organism>